<protein>
    <submittedName>
        <fullName evidence="2">Polymer-forming cytoskeletal protein</fullName>
    </submittedName>
</protein>
<reference evidence="2 3" key="1">
    <citation type="submission" date="2019-06" db="EMBL/GenBank/DDBJ databases">
        <title>Sulfurimonas gotlandica sp. nov., a chemoautotrophic and psychrotolerant epsilonproteobacterium isolated from a pelagic redoxcline, and an emended description of the genus Sulfurimonas.</title>
        <authorList>
            <person name="Wang S."/>
            <person name="Jiang L."/>
            <person name="Shao Z."/>
        </authorList>
    </citation>
    <scope>NUCLEOTIDE SEQUENCE [LARGE SCALE GENOMIC DNA]</scope>
    <source>
        <strain evidence="2 3">B2</strain>
    </source>
</reference>
<dbReference type="PANTHER" id="PTHR35024">
    <property type="entry name" value="HYPOTHETICAL CYTOSOLIC PROTEIN"/>
    <property type="match status" value="1"/>
</dbReference>
<proteinExistence type="inferred from homology"/>
<gene>
    <name evidence="2" type="ORF">FJR03_08500</name>
</gene>
<name>A0A7M1AWT3_9BACT</name>
<accession>A0A7M1AWT3</accession>
<keyword evidence="3" id="KW-1185">Reference proteome</keyword>
<dbReference type="Proteomes" id="UP000593910">
    <property type="component" value="Chromosome"/>
</dbReference>
<evidence type="ECO:0000313" key="2">
    <source>
        <dbReference type="EMBL" id="QOP41776.1"/>
    </source>
</evidence>
<dbReference type="InterPro" id="IPR007607">
    <property type="entry name" value="BacA/B"/>
</dbReference>
<dbReference type="PANTHER" id="PTHR35024:SF4">
    <property type="entry name" value="POLYMER-FORMING CYTOSKELETAL PROTEIN"/>
    <property type="match status" value="1"/>
</dbReference>
<comment type="similarity">
    <text evidence="1">Belongs to the bactofilin family.</text>
</comment>
<dbReference type="Pfam" id="PF04519">
    <property type="entry name" value="Bactofilin"/>
    <property type="match status" value="1"/>
</dbReference>
<dbReference type="RefSeq" id="WP_193113095.1">
    <property type="nucleotide sequence ID" value="NZ_CP041165.1"/>
</dbReference>
<dbReference type="AlphaFoldDB" id="A0A7M1AWT3"/>
<evidence type="ECO:0000256" key="1">
    <source>
        <dbReference type="ARBA" id="ARBA00044755"/>
    </source>
</evidence>
<dbReference type="KEGG" id="smax:FJR03_08500"/>
<sequence length="123" mass="13086">MAIFNNSDVPDNISTDSNTTIITTGAKIKGELELSCNLYIDGILEGNINSTKEVNVGKNGHIKGEIVTERLVVQGFVEGTIDAQRVEIKAAGHVSGEIKSSELVIEAKGIFEGNSIIKNDATI</sequence>
<organism evidence="2 3">
    <name type="scientific">Sulfurimonas marina</name>
    <dbReference type="NCBI Taxonomy" id="2590551"/>
    <lineage>
        <taxon>Bacteria</taxon>
        <taxon>Pseudomonadati</taxon>
        <taxon>Campylobacterota</taxon>
        <taxon>Epsilonproteobacteria</taxon>
        <taxon>Campylobacterales</taxon>
        <taxon>Sulfurimonadaceae</taxon>
        <taxon>Sulfurimonas</taxon>
    </lineage>
</organism>
<dbReference type="EMBL" id="CP041165">
    <property type="protein sequence ID" value="QOP41776.1"/>
    <property type="molecule type" value="Genomic_DNA"/>
</dbReference>
<evidence type="ECO:0000313" key="3">
    <source>
        <dbReference type="Proteomes" id="UP000593910"/>
    </source>
</evidence>